<evidence type="ECO:0000313" key="5">
    <source>
        <dbReference type="Proteomes" id="UP000321049"/>
    </source>
</evidence>
<dbReference type="Gene3D" id="2.40.10.10">
    <property type="entry name" value="Trypsin-like serine proteases"/>
    <property type="match status" value="1"/>
</dbReference>
<dbReference type="InterPro" id="IPR018114">
    <property type="entry name" value="TRYPSIN_HIS"/>
</dbReference>
<dbReference type="EMBL" id="BJWH01000024">
    <property type="protein sequence ID" value="GEL99984.1"/>
    <property type="molecule type" value="Genomic_DNA"/>
</dbReference>
<dbReference type="InterPro" id="IPR051333">
    <property type="entry name" value="CLIP_Serine_Protease"/>
</dbReference>
<proteinExistence type="predicted"/>
<dbReference type="PANTHER" id="PTHR24260:SF136">
    <property type="entry name" value="GH08193P-RELATED"/>
    <property type="match status" value="1"/>
</dbReference>
<gene>
    <name evidence="4" type="ORF">CTE05_35310</name>
</gene>
<dbReference type="SUPFAM" id="SSF50494">
    <property type="entry name" value="Trypsin-like serine proteases"/>
    <property type="match status" value="1"/>
</dbReference>
<evidence type="ECO:0000313" key="4">
    <source>
        <dbReference type="EMBL" id="GEL99984.1"/>
    </source>
</evidence>
<dbReference type="Proteomes" id="UP000321049">
    <property type="component" value="Unassembled WGS sequence"/>
</dbReference>
<dbReference type="GO" id="GO:0006508">
    <property type="term" value="P:proteolysis"/>
    <property type="evidence" value="ECO:0007669"/>
    <property type="project" value="UniProtKB-KW"/>
</dbReference>
<dbReference type="PRINTS" id="PR00722">
    <property type="entry name" value="CHYMOTRYPSIN"/>
</dbReference>
<protein>
    <recommendedName>
        <fullName evidence="3">Peptidase S1 domain-containing protein</fullName>
    </recommendedName>
</protein>
<dbReference type="InterPro" id="IPR001314">
    <property type="entry name" value="Peptidase_S1A"/>
</dbReference>
<feature type="domain" description="Peptidase S1" evidence="3">
    <location>
        <begin position="50"/>
        <end position="306"/>
    </location>
</feature>
<dbReference type="PANTHER" id="PTHR24260">
    <property type="match status" value="1"/>
</dbReference>
<evidence type="ECO:0000256" key="1">
    <source>
        <dbReference type="ARBA" id="ARBA00023157"/>
    </source>
</evidence>
<name>A0A511JPX5_9CELL</name>
<dbReference type="PROSITE" id="PS50240">
    <property type="entry name" value="TRYPSIN_DOM"/>
    <property type="match status" value="1"/>
</dbReference>
<dbReference type="InterPro" id="IPR009003">
    <property type="entry name" value="Peptidase_S1_PA"/>
</dbReference>
<reference evidence="4 5" key="1">
    <citation type="submission" date="2019-07" db="EMBL/GenBank/DDBJ databases">
        <title>Whole genome shotgun sequence of Cellulomonas terrae NBRC 100819.</title>
        <authorList>
            <person name="Hosoyama A."/>
            <person name="Uohara A."/>
            <person name="Ohji S."/>
            <person name="Ichikawa N."/>
        </authorList>
    </citation>
    <scope>NUCLEOTIDE SEQUENCE [LARGE SCALE GENOMIC DNA]</scope>
    <source>
        <strain evidence="4 5">NBRC 100819</strain>
    </source>
</reference>
<sequence>MPELSSGPTLRGGGRPGRLIPQGGIVRKILLALTALLGLLLASASPAAAITGNYVKDVEHPYVGLLTTFDADGEFAGRCSGSLLTPTVFLTAGHCTEDVATAVVYFQQDAGVNYDPETELDPITGYPEFCAGDTLGVVCATSDETYNWGFDDFVGFPDTKDLGLVILDQPIALAEYGSLAAVGSLDSLATAQGTKDVTFTASGYGLSYSSPVAVVSFRERLMASARLTNLTSNNTGGFNLQTTGNGKGKGGTCSGDSGGPVFYGGYTSNTIVAVTSFGLNSYCRGTDFGYRVDTQAAQDWIRSVVGDDEYATIDVVAI</sequence>
<dbReference type="PROSITE" id="PS00134">
    <property type="entry name" value="TRYPSIN_HIS"/>
    <property type="match status" value="1"/>
</dbReference>
<dbReference type="SMART" id="SM00020">
    <property type="entry name" value="Tryp_SPc"/>
    <property type="match status" value="1"/>
</dbReference>
<comment type="caution">
    <text evidence="4">The sequence shown here is derived from an EMBL/GenBank/DDBJ whole genome shotgun (WGS) entry which is preliminary data.</text>
</comment>
<dbReference type="AlphaFoldDB" id="A0A511JPX5"/>
<dbReference type="InterPro" id="IPR001254">
    <property type="entry name" value="Trypsin_dom"/>
</dbReference>
<keyword evidence="2" id="KW-0378">Hydrolase</keyword>
<keyword evidence="5" id="KW-1185">Reference proteome</keyword>
<dbReference type="InterPro" id="IPR033116">
    <property type="entry name" value="TRYPSIN_SER"/>
</dbReference>
<dbReference type="PROSITE" id="PS00135">
    <property type="entry name" value="TRYPSIN_SER"/>
    <property type="match status" value="1"/>
</dbReference>
<organism evidence="4 5">
    <name type="scientific">Cellulomonas terrae</name>
    <dbReference type="NCBI Taxonomy" id="311234"/>
    <lineage>
        <taxon>Bacteria</taxon>
        <taxon>Bacillati</taxon>
        <taxon>Actinomycetota</taxon>
        <taxon>Actinomycetes</taxon>
        <taxon>Micrococcales</taxon>
        <taxon>Cellulomonadaceae</taxon>
        <taxon>Cellulomonas</taxon>
    </lineage>
</organism>
<keyword evidence="1" id="KW-1015">Disulfide bond</keyword>
<dbReference type="GO" id="GO:0004252">
    <property type="term" value="F:serine-type endopeptidase activity"/>
    <property type="evidence" value="ECO:0007669"/>
    <property type="project" value="InterPro"/>
</dbReference>
<dbReference type="Pfam" id="PF00089">
    <property type="entry name" value="Trypsin"/>
    <property type="match status" value="1"/>
</dbReference>
<accession>A0A511JPX5</accession>
<evidence type="ECO:0000259" key="3">
    <source>
        <dbReference type="PROSITE" id="PS50240"/>
    </source>
</evidence>
<dbReference type="OrthoDB" id="3657335at2"/>
<keyword evidence="2" id="KW-0645">Protease</keyword>
<keyword evidence="2" id="KW-0720">Serine protease</keyword>
<evidence type="ECO:0000256" key="2">
    <source>
        <dbReference type="RuleBase" id="RU363034"/>
    </source>
</evidence>
<dbReference type="InterPro" id="IPR043504">
    <property type="entry name" value="Peptidase_S1_PA_chymotrypsin"/>
</dbReference>